<dbReference type="SUPFAM" id="SSF52540">
    <property type="entry name" value="P-loop containing nucleoside triphosphate hydrolases"/>
    <property type="match status" value="1"/>
</dbReference>
<dbReference type="GO" id="GO:0005524">
    <property type="term" value="F:ATP binding"/>
    <property type="evidence" value="ECO:0007669"/>
    <property type="project" value="InterPro"/>
</dbReference>
<dbReference type="GO" id="GO:0019205">
    <property type="term" value="F:nucleobase-containing compound kinase activity"/>
    <property type="evidence" value="ECO:0007669"/>
    <property type="project" value="InterPro"/>
</dbReference>
<dbReference type="Gene3D" id="3.40.50.300">
    <property type="entry name" value="P-loop containing nucleotide triphosphate hydrolases"/>
    <property type="match status" value="1"/>
</dbReference>
<evidence type="ECO:0000313" key="5">
    <source>
        <dbReference type="EMBL" id="KAF2438372.1"/>
    </source>
</evidence>
<keyword evidence="1 4" id="KW-0808">Transferase</keyword>
<evidence type="ECO:0000256" key="2">
    <source>
        <dbReference type="ARBA" id="ARBA00022741"/>
    </source>
</evidence>
<dbReference type="OrthoDB" id="442176at2759"/>
<evidence type="ECO:0000256" key="4">
    <source>
        <dbReference type="RuleBase" id="RU003330"/>
    </source>
</evidence>
<dbReference type="PRINTS" id="PR00094">
    <property type="entry name" value="ADENYLTKNASE"/>
</dbReference>
<keyword evidence="2" id="KW-0547">Nucleotide-binding</keyword>
<organism evidence="5 6">
    <name type="scientific">Karstenula rhodostoma CBS 690.94</name>
    <dbReference type="NCBI Taxonomy" id="1392251"/>
    <lineage>
        <taxon>Eukaryota</taxon>
        <taxon>Fungi</taxon>
        <taxon>Dikarya</taxon>
        <taxon>Ascomycota</taxon>
        <taxon>Pezizomycotina</taxon>
        <taxon>Dothideomycetes</taxon>
        <taxon>Pleosporomycetidae</taxon>
        <taxon>Pleosporales</taxon>
        <taxon>Massarineae</taxon>
        <taxon>Didymosphaeriaceae</taxon>
        <taxon>Karstenula</taxon>
    </lineage>
</organism>
<dbReference type="Pfam" id="PF00406">
    <property type="entry name" value="ADK"/>
    <property type="match status" value="1"/>
</dbReference>
<evidence type="ECO:0000313" key="6">
    <source>
        <dbReference type="Proteomes" id="UP000799764"/>
    </source>
</evidence>
<dbReference type="InterPro" id="IPR000850">
    <property type="entry name" value="Adenylat/UMP-CMP_kin"/>
</dbReference>
<keyword evidence="6" id="KW-1185">Reference proteome</keyword>
<accession>A0A9P4P6X5</accession>
<name>A0A9P4P6X5_9PLEO</name>
<comment type="caution">
    <text evidence="5">The sequence shown here is derived from an EMBL/GenBank/DDBJ whole genome shotgun (WGS) entry which is preliminary data.</text>
</comment>
<dbReference type="InterPro" id="IPR027417">
    <property type="entry name" value="P-loop_NTPase"/>
</dbReference>
<dbReference type="InterPro" id="IPR033690">
    <property type="entry name" value="Adenylat_kinase_CS"/>
</dbReference>
<comment type="similarity">
    <text evidence="4">Belongs to the adenylate kinase family.</text>
</comment>
<sequence>MAASSNKTLENQTFGIICVMGAPGAGKGTLCTHLAERFNLVHYSIGDNLRTWMRENSDTPLALRIQSKLDNQGFLSSEDLNPFLFHAVKKAKNSGQSNAAGIMFDGYPRCIEQLESFDTESAREELCLAASNDFHDVARSVPDVVLFFDVTRQNARVRYLGRARDANDSEDKFDKRYAEFEAETLPVVERYKQKGILISVDANGTKERTAEVLMKALEGSMIWQRAVIMNSLE</sequence>
<dbReference type="PROSITE" id="PS00113">
    <property type="entry name" value="ADENYLATE_KINASE"/>
    <property type="match status" value="1"/>
</dbReference>
<evidence type="ECO:0000256" key="1">
    <source>
        <dbReference type="ARBA" id="ARBA00022679"/>
    </source>
</evidence>
<keyword evidence="3 4" id="KW-0418">Kinase</keyword>
<dbReference type="GO" id="GO:0006139">
    <property type="term" value="P:nucleobase-containing compound metabolic process"/>
    <property type="evidence" value="ECO:0007669"/>
    <property type="project" value="InterPro"/>
</dbReference>
<evidence type="ECO:0000256" key="3">
    <source>
        <dbReference type="ARBA" id="ARBA00022777"/>
    </source>
</evidence>
<dbReference type="AlphaFoldDB" id="A0A9P4P6X5"/>
<gene>
    <name evidence="5" type="ORF">P171DRAFT_504542</name>
</gene>
<dbReference type="EMBL" id="MU001512">
    <property type="protein sequence ID" value="KAF2438372.1"/>
    <property type="molecule type" value="Genomic_DNA"/>
</dbReference>
<dbReference type="PANTHER" id="PTHR23359">
    <property type="entry name" value="NUCLEOTIDE KINASE"/>
    <property type="match status" value="1"/>
</dbReference>
<dbReference type="CDD" id="cd01428">
    <property type="entry name" value="ADK"/>
    <property type="match status" value="1"/>
</dbReference>
<proteinExistence type="inferred from homology"/>
<reference evidence="5" key="1">
    <citation type="journal article" date="2020" name="Stud. Mycol.">
        <title>101 Dothideomycetes genomes: a test case for predicting lifestyles and emergence of pathogens.</title>
        <authorList>
            <person name="Haridas S."/>
            <person name="Albert R."/>
            <person name="Binder M."/>
            <person name="Bloem J."/>
            <person name="Labutti K."/>
            <person name="Salamov A."/>
            <person name="Andreopoulos B."/>
            <person name="Baker S."/>
            <person name="Barry K."/>
            <person name="Bills G."/>
            <person name="Bluhm B."/>
            <person name="Cannon C."/>
            <person name="Castanera R."/>
            <person name="Culley D."/>
            <person name="Daum C."/>
            <person name="Ezra D."/>
            <person name="Gonzalez J."/>
            <person name="Henrissat B."/>
            <person name="Kuo A."/>
            <person name="Liang C."/>
            <person name="Lipzen A."/>
            <person name="Lutzoni F."/>
            <person name="Magnuson J."/>
            <person name="Mondo S."/>
            <person name="Nolan M."/>
            <person name="Ohm R."/>
            <person name="Pangilinan J."/>
            <person name="Park H.-J."/>
            <person name="Ramirez L."/>
            <person name="Alfaro M."/>
            <person name="Sun H."/>
            <person name="Tritt A."/>
            <person name="Yoshinaga Y."/>
            <person name="Zwiers L.-H."/>
            <person name="Turgeon B."/>
            <person name="Goodwin S."/>
            <person name="Spatafora J."/>
            <person name="Crous P."/>
            <person name="Grigoriev I."/>
        </authorList>
    </citation>
    <scope>NUCLEOTIDE SEQUENCE</scope>
    <source>
        <strain evidence="5">CBS 690.94</strain>
    </source>
</reference>
<dbReference type="Proteomes" id="UP000799764">
    <property type="component" value="Unassembled WGS sequence"/>
</dbReference>
<protein>
    <submittedName>
        <fullName evidence="5">Adenylate kinase 1 ATP binding protein</fullName>
    </submittedName>
</protein>